<evidence type="ECO:0000256" key="8">
    <source>
        <dbReference type="SAM" id="MobiDB-lite"/>
    </source>
</evidence>
<dbReference type="SUPFAM" id="SSF56112">
    <property type="entry name" value="Protein kinase-like (PK-like)"/>
    <property type="match status" value="1"/>
</dbReference>
<dbReference type="InterPro" id="IPR017441">
    <property type="entry name" value="Protein_kinase_ATP_BS"/>
</dbReference>
<gene>
    <name evidence="11" type="ORF">G7Y89_g14889</name>
</gene>
<dbReference type="InterPro" id="IPR045269">
    <property type="entry name" value="Atg1-like"/>
</dbReference>
<evidence type="ECO:0000256" key="2">
    <source>
        <dbReference type="ARBA" id="ARBA00005575"/>
    </source>
</evidence>
<dbReference type="PROSITE" id="PS50011">
    <property type="entry name" value="PROTEIN_KINASE_DOM"/>
    <property type="match status" value="1"/>
</dbReference>
<dbReference type="SMART" id="SM00240">
    <property type="entry name" value="FHA"/>
    <property type="match status" value="1"/>
</dbReference>
<dbReference type="Pfam" id="PF00069">
    <property type="entry name" value="Pkinase"/>
    <property type="match status" value="1"/>
</dbReference>
<protein>
    <recommendedName>
        <fullName evidence="6">Autophagy-related protein 1</fullName>
    </recommendedName>
</protein>
<dbReference type="SMART" id="SM00220">
    <property type="entry name" value="S_TKc"/>
    <property type="match status" value="1"/>
</dbReference>
<dbReference type="EMBL" id="JAAMPI010002096">
    <property type="protein sequence ID" value="KAF4618415.1"/>
    <property type="molecule type" value="Genomic_DNA"/>
</dbReference>
<dbReference type="FunFam" id="3.30.200.20:FF:000470">
    <property type="entry name" value="Serine/threonine-protein kinase RAD53"/>
    <property type="match status" value="1"/>
</dbReference>
<dbReference type="GO" id="GO:0010506">
    <property type="term" value="P:regulation of autophagy"/>
    <property type="evidence" value="ECO:0007669"/>
    <property type="project" value="InterPro"/>
</dbReference>
<dbReference type="InterPro" id="IPR011009">
    <property type="entry name" value="Kinase-like_dom_sf"/>
</dbReference>
<dbReference type="AlphaFoldDB" id="A0A8H4QXB7"/>
<sequence length="956" mass="107365">MEHEEATQPGMAPFLAFANQKHALRTSFSASIKEFQKNMAAYDPLYVATQLYNDERRFDQGNSGLSDDDASDIICILYPLEKDFNPNDNVAAFEAEAQGWTSCGIALRLSADLKDPLSGFQFGRNPQRCDFCIAKDEPSRRVSNIHFRIYINEHGIIMVEDQSTNGTLVDGTLLRGKEKENGCDYRRTLESGCRVILAMTPPEPNYEFVAWIPQRSDAAEMAYEDNLTKFFLRLAALRGQRDTTRAAAGGRRGDPVRESMLNSETLLTKKVNLFPAAGAGVGTPDFSPATTFGKHLKEWKGGTKYNKIHTIGKGAFAVVYKITAKFDGVPYAAKELEKRRFMKNGVLDQKMDSEMKIMSKIKHPNIVQYIEHVDWEDYLYIIMEYVPGGDLGSLISERGPLPEPDVKDISTQLLGALNYLHGKGITHRDVKPDNILISRRDPFHVKLTDFGLSKMIDSEETFLRTFCGTLLYCAPEVYNEYREYDPSGRRTYRGVDRRSLPPQRYGHAVDVWSLAGVLFYALCGAPPYPVKNGTSYQDLLARIMTEPLDIRPLQHAQISDRGIRFVRQMLHVRPEHRATVDELLRSPWLTGISDLESSVDEDEGGIINSSGVLDPELEEGASQLSIHNPEDRQVNDSEDFDDHMSDVTELQQREIPASFNTSDGTSNENDSYGFGYRSQNLTNSTARLFGEVNVSDVGSSGAIPIDQLNLPIPTVNHHHVQSSIEISQETQSQYFQNSSQFANSCDSHISGDTNLNVGASPTAMGPPPFLPPTPTESDKNREHDQHAARSSSLMGTESLVGHLNMHSPVSAVSPPADPPHPDFNPNKMTSLRRPREECDEGDDDWKPADLPTKRRRKSEREIDMPVPASIFWDPSDKTTHHYDYPRMNTSDFLNFQDYAKSKGDKGFEPKQKTFEATMQSFRSSRSRSTSLEPSRAQSEPTADEGRRMILKRDEVR</sequence>
<evidence type="ECO:0000256" key="1">
    <source>
        <dbReference type="ARBA" id="ARBA00004623"/>
    </source>
</evidence>
<evidence type="ECO:0000256" key="5">
    <source>
        <dbReference type="ARBA" id="ARBA00023006"/>
    </source>
</evidence>
<dbReference type="PROSITE" id="PS00108">
    <property type="entry name" value="PROTEIN_KINASE_ST"/>
    <property type="match status" value="1"/>
</dbReference>
<dbReference type="PROSITE" id="PS50006">
    <property type="entry name" value="FHA_DOMAIN"/>
    <property type="match status" value="1"/>
</dbReference>
<comment type="subcellular location">
    <subcellularLocation>
        <location evidence="1">Preautophagosomal structure membrane</location>
        <topology evidence="1">Peripheral membrane protein</topology>
    </subcellularLocation>
</comment>
<comment type="similarity">
    <text evidence="2">Belongs to the protein kinase superfamily. CAMK Ser/Thr protein kinase family. CHEK2 subfamily.</text>
</comment>
<keyword evidence="3 7" id="KW-0547">Nucleotide-binding</keyword>
<dbReference type="InterPro" id="IPR008984">
    <property type="entry name" value="SMAD_FHA_dom_sf"/>
</dbReference>
<dbReference type="GO" id="GO:0005524">
    <property type="term" value="F:ATP binding"/>
    <property type="evidence" value="ECO:0007669"/>
    <property type="project" value="UniProtKB-UniRule"/>
</dbReference>
<feature type="compositionally biased region" description="Polar residues" evidence="8">
    <location>
        <begin position="658"/>
        <end position="670"/>
    </location>
</feature>
<dbReference type="InterPro" id="IPR000253">
    <property type="entry name" value="FHA_dom"/>
</dbReference>
<dbReference type="Pfam" id="PF00498">
    <property type="entry name" value="FHA"/>
    <property type="match status" value="1"/>
</dbReference>
<dbReference type="InterPro" id="IPR008271">
    <property type="entry name" value="Ser/Thr_kinase_AS"/>
</dbReference>
<dbReference type="GO" id="GO:0004674">
    <property type="term" value="F:protein serine/threonine kinase activity"/>
    <property type="evidence" value="ECO:0007669"/>
    <property type="project" value="InterPro"/>
</dbReference>
<feature type="compositionally biased region" description="Pro residues" evidence="8">
    <location>
        <begin position="764"/>
        <end position="774"/>
    </location>
</feature>
<feature type="compositionally biased region" description="Low complexity" evidence="8">
    <location>
        <begin position="920"/>
        <end position="935"/>
    </location>
</feature>
<feature type="region of interest" description="Disordered" evidence="8">
    <location>
        <begin position="752"/>
        <end position="793"/>
    </location>
</feature>
<dbReference type="InterPro" id="IPR000719">
    <property type="entry name" value="Prot_kinase_dom"/>
</dbReference>
<evidence type="ECO:0000313" key="11">
    <source>
        <dbReference type="EMBL" id="KAF4618415.1"/>
    </source>
</evidence>
<proteinExistence type="inferred from homology"/>
<feature type="region of interest" description="Disordered" evidence="8">
    <location>
        <begin position="806"/>
        <end position="861"/>
    </location>
</feature>
<dbReference type="OrthoDB" id="504170at2759"/>
<dbReference type="PANTHER" id="PTHR24348">
    <property type="entry name" value="SERINE/THREONINE-PROTEIN KINASE UNC-51-RELATED"/>
    <property type="match status" value="1"/>
</dbReference>
<evidence type="ECO:0000259" key="9">
    <source>
        <dbReference type="PROSITE" id="PS50006"/>
    </source>
</evidence>
<keyword evidence="5" id="KW-0072">Autophagy</keyword>
<keyword evidence="12" id="KW-1185">Reference proteome</keyword>
<reference evidence="11 12" key="1">
    <citation type="submission" date="2020-03" db="EMBL/GenBank/DDBJ databases">
        <title>Draft Genome Sequence of Cudoniella acicularis.</title>
        <authorList>
            <person name="Buettner E."/>
            <person name="Kellner H."/>
        </authorList>
    </citation>
    <scope>NUCLEOTIDE SEQUENCE [LARGE SCALE GENOMIC DNA]</scope>
    <source>
        <strain evidence="11 12">DSM 108380</strain>
    </source>
</reference>
<name>A0A8H4QXB7_9HELO</name>
<dbReference type="PANTHER" id="PTHR24348:SF68">
    <property type="entry name" value="SERINE_THREONINE-PROTEIN KINASE ATG1C"/>
    <property type="match status" value="1"/>
</dbReference>
<comment type="caution">
    <text evidence="11">The sequence shown here is derived from an EMBL/GenBank/DDBJ whole genome shotgun (WGS) entry which is preliminary data.</text>
</comment>
<evidence type="ECO:0000256" key="4">
    <source>
        <dbReference type="ARBA" id="ARBA00022840"/>
    </source>
</evidence>
<feature type="compositionally biased region" description="Basic and acidic residues" evidence="8">
    <location>
        <begin position="943"/>
        <end position="956"/>
    </location>
</feature>
<dbReference type="GO" id="GO:0034045">
    <property type="term" value="C:phagophore assembly site membrane"/>
    <property type="evidence" value="ECO:0007669"/>
    <property type="project" value="UniProtKB-SubCell"/>
</dbReference>
<feature type="binding site" evidence="7">
    <location>
        <position position="334"/>
    </location>
    <ligand>
        <name>ATP</name>
        <dbReference type="ChEBI" id="CHEBI:30616"/>
    </ligand>
</feature>
<evidence type="ECO:0000259" key="10">
    <source>
        <dbReference type="PROSITE" id="PS50011"/>
    </source>
</evidence>
<feature type="domain" description="Protein kinase" evidence="10">
    <location>
        <begin position="305"/>
        <end position="589"/>
    </location>
</feature>
<feature type="domain" description="FHA" evidence="9">
    <location>
        <begin position="120"/>
        <end position="174"/>
    </location>
</feature>
<evidence type="ECO:0000256" key="6">
    <source>
        <dbReference type="ARBA" id="ARBA00030237"/>
    </source>
</evidence>
<feature type="region of interest" description="Disordered" evidence="8">
    <location>
        <begin position="915"/>
        <end position="956"/>
    </location>
</feature>
<dbReference type="GO" id="GO:0006914">
    <property type="term" value="P:autophagy"/>
    <property type="evidence" value="ECO:0007669"/>
    <property type="project" value="UniProtKB-KW"/>
</dbReference>
<dbReference type="Gene3D" id="2.60.200.20">
    <property type="match status" value="1"/>
</dbReference>
<dbReference type="SUPFAM" id="SSF49879">
    <property type="entry name" value="SMAD/FHA domain"/>
    <property type="match status" value="1"/>
</dbReference>
<dbReference type="PROSITE" id="PS00107">
    <property type="entry name" value="PROTEIN_KINASE_ATP"/>
    <property type="match status" value="1"/>
</dbReference>
<feature type="region of interest" description="Disordered" evidence="8">
    <location>
        <begin position="653"/>
        <end position="675"/>
    </location>
</feature>
<evidence type="ECO:0000256" key="7">
    <source>
        <dbReference type="PROSITE-ProRule" id="PRU10141"/>
    </source>
</evidence>
<keyword evidence="4 7" id="KW-0067">ATP-binding</keyword>
<evidence type="ECO:0000313" key="12">
    <source>
        <dbReference type="Proteomes" id="UP000566819"/>
    </source>
</evidence>
<organism evidence="11 12">
    <name type="scientific">Cudoniella acicularis</name>
    <dbReference type="NCBI Taxonomy" id="354080"/>
    <lineage>
        <taxon>Eukaryota</taxon>
        <taxon>Fungi</taxon>
        <taxon>Dikarya</taxon>
        <taxon>Ascomycota</taxon>
        <taxon>Pezizomycotina</taxon>
        <taxon>Leotiomycetes</taxon>
        <taxon>Helotiales</taxon>
        <taxon>Tricladiaceae</taxon>
        <taxon>Cudoniella</taxon>
    </lineage>
</organism>
<dbReference type="Gene3D" id="1.10.510.10">
    <property type="entry name" value="Transferase(Phosphotransferase) domain 1"/>
    <property type="match status" value="1"/>
</dbReference>
<evidence type="ECO:0000256" key="3">
    <source>
        <dbReference type="ARBA" id="ARBA00022741"/>
    </source>
</evidence>
<dbReference type="Proteomes" id="UP000566819">
    <property type="component" value="Unassembled WGS sequence"/>
</dbReference>
<accession>A0A8H4QXB7</accession>
<feature type="compositionally biased region" description="Basic and acidic residues" evidence="8">
    <location>
        <begin position="776"/>
        <end position="787"/>
    </location>
</feature>